<keyword evidence="2" id="KW-0813">Transport</keyword>
<dbReference type="InterPro" id="IPR011701">
    <property type="entry name" value="MFS"/>
</dbReference>
<dbReference type="SUPFAM" id="SSF103473">
    <property type="entry name" value="MFS general substrate transporter"/>
    <property type="match status" value="1"/>
</dbReference>
<dbReference type="InterPro" id="IPR020846">
    <property type="entry name" value="MFS_dom"/>
</dbReference>
<keyword evidence="5 6" id="KW-0472">Membrane</keyword>
<protein>
    <recommendedName>
        <fullName evidence="7">Major facilitator superfamily (MFS) profile domain-containing protein</fullName>
    </recommendedName>
</protein>
<evidence type="ECO:0000256" key="2">
    <source>
        <dbReference type="ARBA" id="ARBA00022448"/>
    </source>
</evidence>
<feature type="transmembrane region" description="Helical" evidence="6">
    <location>
        <begin position="324"/>
        <end position="344"/>
    </location>
</feature>
<reference evidence="8" key="1">
    <citation type="submission" date="2023-11" db="EMBL/GenBank/DDBJ databases">
        <authorList>
            <person name="De Vega J J."/>
            <person name="De Vega J J."/>
        </authorList>
    </citation>
    <scope>NUCLEOTIDE SEQUENCE</scope>
</reference>
<dbReference type="AlphaFoldDB" id="A0AAD2HVV9"/>
<feature type="transmembrane region" description="Helical" evidence="6">
    <location>
        <begin position="446"/>
        <end position="467"/>
    </location>
</feature>
<organism evidence="8 9">
    <name type="scientific">Mycena citricolor</name>
    <dbReference type="NCBI Taxonomy" id="2018698"/>
    <lineage>
        <taxon>Eukaryota</taxon>
        <taxon>Fungi</taxon>
        <taxon>Dikarya</taxon>
        <taxon>Basidiomycota</taxon>
        <taxon>Agaricomycotina</taxon>
        <taxon>Agaricomycetes</taxon>
        <taxon>Agaricomycetidae</taxon>
        <taxon>Agaricales</taxon>
        <taxon>Marasmiineae</taxon>
        <taxon>Mycenaceae</taxon>
        <taxon>Mycena</taxon>
    </lineage>
</organism>
<feature type="transmembrane region" description="Helical" evidence="6">
    <location>
        <begin position="295"/>
        <end position="318"/>
    </location>
</feature>
<proteinExistence type="predicted"/>
<evidence type="ECO:0000256" key="4">
    <source>
        <dbReference type="ARBA" id="ARBA00022989"/>
    </source>
</evidence>
<dbReference type="FunFam" id="1.20.1250.20:FF:000034">
    <property type="entry name" value="MFS general substrate transporter"/>
    <property type="match status" value="1"/>
</dbReference>
<dbReference type="InterPro" id="IPR036259">
    <property type="entry name" value="MFS_trans_sf"/>
</dbReference>
<keyword evidence="3 6" id="KW-0812">Transmembrane</keyword>
<feature type="transmembrane region" description="Helical" evidence="6">
    <location>
        <begin position="126"/>
        <end position="145"/>
    </location>
</feature>
<feature type="domain" description="Major facilitator superfamily (MFS) profile" evidence="7">
    <location>
        <begin position="53"/>
        <end position="474"/>
    </location>
</feature>
<evidence type="ECO:0000313" key="9">
    <source>
        <dbReference type="Proteomes" id="UP001295794"/>
    </source>
</evidence>
<dbReference type="PANTHER" id="PTHR43791">
    <property type="entry name" value="PERMEASE-RELATED"/>
    <property type="match status" value="1"/>
</dbReference>
<evidence type="ECO:0000256" key="3">
    <source>
        <dbReference type="ARBA" id="ARBA00022692"/>
    </source>
</evidence>
<dbReference type="GO" id="GO:0022857">
    <property type="term" value="F:transmembrane transporter activity"/>
    <property type="evidence" value="ECO:0007669"/>
    <property type="project" value="InterPro"/>
</dbReference>
<name>A0AAD2HVV9_9AGAR</name>
<evidence type="ECO:0000313" key="8">
    <source>
        <dbReference type="EMBL" id="CAK5281132.1"/>
    </source>
</evidence>
<keyword evidence="9" id="KW-1185">Reference proteome</keyword>
<comment type="subcellular location">
    <subcellularLocation>
        <location evidence="1">Membrane</location>
        <topology evidence="1">Multi-pass membrane protein</topology>
    </subcellularLocation>
</comment>
<dbReference type="PROSITE" id="PS50850">
    <property type="entry name" value="MFS"/>
    <property type="match status" value="1"/>
</dbReference>
<gene>
    <name evidence="8" type="ORF">MYCIT1_LOCUS32026</name>
</gene>
<keyword evidence="4 6" id="KW-1133">Transmembrane helix</keyword>
<dbReference type="EMBL" id="CAVNYO010000444">
    <property type="protein sequence ID" value="CAK5281132.1"/>
    <property type="molecule type" value="Genomic_DNA"/>
</dbReference>
<feature type="transmembrane region" description="Helical" evidence="6">
    <location>
        <begin position="186"/>
        <end position="207"/>
    </location>
</feature>
<dbReference type="PANTHER" id="PTHR43791:SF18">
    <property type="entry name" value="NICOTINIC ACID TRANSPORTER TNA1, PUTATIVE (AFU_ORTHOLOGUE AFUA_3G03820)-RELATED"/>
    <property type="match status" value="1"/>
</dbReference>
<feature type="transmembrane region" description="Helical" evidence="6">
    <location>
        <begin position="414"/>
        <end position="434"/>
    </location>
</feature>
<feature type="transmembrane region" description="Helical" evidence="6">
    <location>
        <begin position="379"/>
        <end position="402"/>
    </location>
</feature>
<evidence type="ECO:0000256" key="5">
    <source>
        <dbReference type="ARBA" id="ARBA00023136"/>
    </source>
</evidence>
<dbReference type="Gene3D" id="1.20.1250.20">
    <property type="entry name" value="MFS general substrate transporter like domains"/>
    <property type="match status" value="2"/>
</dbReference>
<evidence type="ECO:0000259" key="7">
    <source>
        <dbReference type="PROSITE" id="PS50850"/>
    </source>
</evidence>
<dbReference type="GO" id="GO:0016020">
    <property type="term" value="C:membrane"/>
    <property type="evidence" value="ECO:0007669"/>
    <property type="project" value="UniProtKB-SubCell"/>
</dbReference>
<evidence type="ECO:0000256" key="1">
    <source>
        <dbReference type="ARBA" id="ARBA00004141"/>
    </source>
</evidence>
<feature type="transmembrane region" description="Helical" evidence="6">
    <location>
        <begin position="356"/>
        <end position="373"/>
    </location>
</feature>
<accession>A0AAD2HVV9</accession>
<feature type="transmembrane region" description="Helical" evidence="6">
    <location>
        <begin position="219"/>
        <end position="242"/>
    </location>
</feature>
<comment type="caution">
    <text evidence="8">The sequence shown here is derived from an EMBL/GenBank/DDBJ whole genome shotgun (WGS) entry which is preliminary data.</text>
</comment>
<dbReference type="FunFam" id="1.20.1250.20:FF:000068">
    <property type="entry name" value="MFS general substrate transporter"/>
    <property type="match status" value="1"/>
</dbReference>
<evidence type="ECO:0000256" key="6">
    <source>
        <dbReference type="SAM" id="Phobius"/>
    </source>
</evidence>
<dbReference type="Proteomes" id="UP001295794">
    <property type="component" value="Unassembled WGS sequence"/>
</dbReference>
<feature type="transmembrane region" description="Helical" evidence="6">
    <location>
        <begin position="151"/>
        <end position="174"/>
    </location>
</feature>
<sequence>MSSRTPSTSSLEKGAIVESSPVKEGFGLARDACPLELTEQEERKLWRKVDARLLPILGLLYLLSFMDRGNIGNAKLDGLQEQLNLTGNKYNIALSDREDMPNDSIKPYCVFECPANLALKKFRPSLWLPGITVLWGTVMTLMGLVKTYPQLVGVRVCLGVAEAGLFPGVVYYLSLWYPRAMLQWRIGLFFGAASLAGAFSGLLAYGINFMNGISGLRGWSWIFILEGIATVLAGVLAFFVIVDFPATAKFLEPAERDFVIWRKKFDNSSVGEEEQFEFRHLFQAFTDWQVWMHTLVYVSLVTPLYGITLFLPTIISTFGHSTAISQLLTVPAYLFATMLLFVFAFWSDKLKMRSPFIYISLLMCLIGFVINISDAPPGVKYFGTFLIVGGSYAGFPGAVAWLGSNLSGQYKRGVGLALQIGIGNFGGAIASNIYRTQDRPHFRLGHGLEMIFVGIGLICAPIIVVTYRRINKKRAAMAYVLTENGLESPTGPSYTKQQMRELGDRSPEYVYMI</sequence>
<dbReference type="Pfam" id="PF07690">
    <property type="entry name" value="MFS_1"/>
    <property type="match status" value="1"/>
</dbReference>